<evidence type="ECO:0000313" key="10">
    <source>
        <dbReference type="Proteomes" id="UP001157974"/>
    </source>
</evidence>
<dbReference type="EMBL" id="JAMWBK010000011">
    <property type="protein sequence ID" value="KAJ8901396.1"/>
    <property type="molecule type" value="Genomic_DNA"/>
</dbReference>
<evidence type="ECO:0000256" key="7">
    <source>
        <dbReference type="PROSITE-ProRule" id="PRU00042"/>
    </source>
</evidence>
<organism evidence="9 10">
    <name type="scientific">Rhodosorus marinus</name>
    <dbReference type="NCBI Taxonomy" id="101924"/>
    <lineage>
        <taxon>Eukaryota</taxon>
        <taxon>Rhodophyta</taxon>
        <taxon>Stylonematophyceae</taxon>
        <taxon>Stylonematales</taxon>
        <taxon>Stylonemataceae</taxon>
        <taxon>Rhodosorus</taxon>
    </lineage>
</organism>
<dbReference type="FunFam" id="3.30.160.60:FF:000446">
    <property type="entry name" value="Zinc finger protein"/>
    <property type="match status" value="1"/>
</dbReference>
<evidence type="ECO:0000313" key="9">
    <source>
        <dbReference type="EMBL" id="KAJ8901396.1"/>
    </source>
</evidence>
<comment type="caution">
    <text evidence="9">The sequence shown here is derived from an EMBL/GenBank/DDBJ whole genome shotgun (WGS) entry which is preliminary data.</text>
</comment>
<dbReference type="Pfam" id="PF00096">
    <property type="entry name" value="zf-C2H2"/>
    <property type="match status" value="4"/>
</dbReference>
<keyword evidence="5" id="KW-0862">Zinc</keyword>
<keyword evidence="10" id="KW-1185">Reference proteome</keyword>
<dbReference type="InterPro" id="IPR036236">
    <property type="entry name" value="Znf_C2H2_sf"/>
</dbReference>
<name>A0AAV8UIX8_9RHOD</name>
<evidence type="ECO:0000256" key="6">
    <source>
        <dbReference type="ARBA" id="ARBA00023242"/>
    </source>
</evidence>
<dbReference type="GO" id="GO:0005634">
    <property type="term" value="C:nucleus"/>
    <property type="evidence" value="ECO:0007669"/>
    <property type="project" value="UniProtKB-SubCell"/>
</dbReference>
<reference evidence="9 10" key="1">
    <citation type="journal article" date="2023" name="Nat. Commun.">
        <title>Origin of minicircular mitochondrial genomes in red algae.</title>
        <authorList>
            <person name="Lee Y."/>
            <person name="Cho C.H."/>
            <person name="Lee Y.M."/>
            <person name="Park S.I."/>
            <person name="Yang J.H."/>
            <person name="West J.A."/>
            <person name="Bhattacharya D."/>
            <person name="Yoon H.S."/>
        </authorList>
    </citation>
    <scope>NUCLEOTIDE SEQUENCE [LARGE SCALE GENOMIC DNA]</scope>
    <source>
        <strain evidence="9 10">CCMP1338</strain>
        <tissue evidence="9">Whole cell</tissue>
    </source>
</reference>
<dbReference type="PROSITE" id="PS00028">
    <property type="entry name" value="ZINC_FINGER_C2H2_1"/>
    <property type="match status" value="4"/>
</dbReference>
<gene>
    <name evidence="9" type="ORF">NDN08_007242</name>
</gene>
<dbReference type="PANTHER" id="PTHR16515:SF66">
    <property type="entry name" value="C2H2-TYPE DOMAIN-CONTAINING PROTEIN"/>
    <property type="match status" value="1"/>
</dbReference>
<dbReference type="GO" id="GO:0008270">
    <property type="term" value="F:zinc ion binding"/>
    <property type="evidence" value="ECO:0007669"/>
    <property type="project" value="UniProtKB-KW"/>
</dbReference>
<dbReference type="SMART" id="SM00355">
    <property type="entry name" value="ZnF_C2H2"/>
    <property type="match status" value="4"/>
</dbReference>
<evidence type="ECO:0000256" key="1">
    <source>
        <dbReference type="ARBA" id="ARBA00004123"/>
    </source>
</evidence>
<evidence type="ECO:0000256" key="2">
    <source>
        <dbReference type="ARBA" id="ARBA00022723"/>
    </source>
</evidence>
<sequence>MEPQQDPLMGKHVSVLSKHFQWDSLPMNWMMYRTHKQAVPHPSSWSMLLMDMKFGIPPITGKAMMALKAASMVSVINQPTLMMTEFAEGDYNIGSGWAFLGGLPDLNGRRNEKYGGLKRIRFINWLEDYKAVVIISAEVQPGLIAFIKLSEVDGRLNYGIWAVVDKDSEKIFCSQAHLDRRPCDMCRLTGELCDPRSCTNIQSLSNERAVRRALLEQSDPPVLNMEYAMVWLSGNWIVPVGPLEPVTIDIDCYASGSVFEVALVAVLQAEVESVHPPRSSYRTVHCARSEMDYFLELEDLSSEFGGMETSSSEFRGIDTSSSEEPHISSLPYASSGVDSREGVATADGHVCDLCGTSFTRAYDVTRHRRVVHQKRRDFQCEQCEKTFTQKGHLNEHIRVVHERMHVHPCPICDKRFGASSKLKRHMVTVHENRRSFQCNVCKNNYKEKSYLKQHMRDVHDVKMAS</sequence>
<keyword evidence="2" id="KW-0479">Metal-binding</keyword>
<keyword evidence="3" id="KW-0677">Repeat</keyword>
<keyword evidence="6" id="KW-0539">Nucleus</keyword>
<keyword evidence="4 7" id="KW-0863">Zinc-finger</keyword>
<feature type="domain" description="C2H2-type" evidence="8">
    <location>
        <begin position="407"/>
        <end position="435"/>
    </location>
</feature>
<dbReference type="InterPro" id="IPR013087">
    <property type="entry name" value="Znf_C2H2_type"/>
</dbReference>
<evidence type="ECO:0000256" key="5">
    <source>
        <dbReference type="ARBA" id="ARBA00022833"/>
    </source>
</evidence>
<dbReference type="Proteomes" id="UP001157974">
    <property type="component" value="Unassembled WGS sequence"/>
</dbReference>
<accession>A0AAV8UIX8</accession>
<feature type="domain" description="C2H2-type" evidence="8">
    <location>
        <begin position="436"/>
        <end position="464"/>
    </location>
</feature>
<dbReference type="PROSITE" id="PS50157">
    <property type="entry name" value="ZINC_FINGER_C2H2_2"/>
    <property type="match status" value="4"/>
</dbReference>
<evidence type="ECO:0000259" key="8">
    <source>
        <dbReference type="PROSITE" id="PS50157"/>
    </source>
</evidence>
<dbReference type="Gene3D" id="3.30.160.60">
    <property type="entry name" value="Classic Zinc Finger"/>
    <property type="match status" value="3"/>
</dbReference>
<comment type="subcellular location">
    <subcellularLocation>
        <location evidence="1">Nucleus</location>
    </subcellularLocation>
</comment>
<feature type="domain" description="C2H2-type" evidence="8">
    <location>
        <begin position="378"/>
        <end position="401"/>
    </location>
</feature>
<dbReference type="FunFam" id="3.30.160.60:FF:000100">
    <property type="entry name" value="Zinc finger 45-like"/>
    <property type="match status" value="1"/>
</dbReference>
<dbReference type="AlphaFoldDB" id="A0AAV8UIX8"/>
<evidence type="ECO:0000256" key="3">
    <source>
        <dbReference type="ARBA" id="ARBA00022737"/>
    </source>
</evidence>
<dbReference type="PANTHER" id="PTHR16515">
    <property type="entry name" value="PR DOMAIN ZINC FINGER PROTEIN"/>
    <property type="match status" value="1"/>
</dbReference>
<dbReference type="InterPro" id="IPR050331">
    <property type="entry name" value="Zinc_finger"/>
</dbReference>
<evidence type="ECO:0000256" key="4">
    <source>
        <dbReference type="ARBA" id="ARBA00022771"/>
    </source>
</evidence>
<feature type="domain" description="C2H2-type" evidence="8">
    <location>
        <begin position="349"/>
        <end position="377"/>
    </location>
</feature>
<dbReference type="SUPFAM" id="SSF57667">
    <property type="entry name" value="beta-beta-alpha zinc fingers"/>
    <property type="match status" value="2"/>
</dbReference>
<proteinExistence type="predicted"/>
<dbReference type="GO" id="GO:0010468">
    <property type="term" value="P:regulation of gene expression"/>
    <property type="evidence" value="ECO:0007669"/>
    <property type="project" value="TreeGrafter"/>
</dbReference>
<protein>
    <recommendedName>
        <fullName evidence="8">C2H2-type domain-containing protein</fullName>
    </recommendedName>
</protein>